<name>A0A7J0E0N3_9ERIC</name>
<organism evidence="2 3">
    <name type="scientific">Actinidia rufa</name>
    <dbReference type="NCBI Taxonomy" id="165716"/>
    <lineage>
        <taxon>Eukaryota</taxon>
        <taxon>Viridiplantae</taxon>
        <taxon>Streptophyta</taxon>
        <taxon>Embryophyta</taxon>
        <taxon>Tracheophyta</taxon>
        <taxon>Spermatophyta</taxon>
        <taxon>Magnoliopsida</taxon>
        <taxon>eudicotyledons</taxon>
        <taxon>Gunneridae</taxon>
        <taxon>Pentapetalae</taxon>
        <taxon>asterids</taxon>
        <taxon>Ericales</taxon>
        <taxon>Actinidiaceae</taxon>
        <taxon>Actinidia</taxon>
    </lineage>
</organism>
<sequence length="178" mass="19162">MVEGCGGVLDLRIEKERFDRGGGGDAVVATTTVWHGGNVVVAVMIVCCSRVVKEVNRTSFKNCFPAAAAGEIRRRIGRRRTRGSGGQRWRRSESAAATPPGSTPALSGTTPSWPSCRRRTSPVTESARSTPASVAATRSRLAWGLWPCAFLLEREGYSITTDTGNNKVLVCGGRQHMR</sequence>
<comment type="caution">
    <text evidence="2">The sequence shown here is derived from an EMBL/GenBank/DDBJ whole genome shotgun (WGS) entry which is preliminary data.</text>
</comment>
<feature type="region of interest" description="Disordered" evidence="1">
    <location>
        <begin position="75"/>
        <end position="132"/>
    </location>
</feature>
<keyword evidence="3" id="KW-1185">Reference proteome</keyword>
<protein>
    <submittedName>
        <fullName evidence="2">Uncharacterized protein</fullName>
    </submittedName>
</protein>
<accession>A0A7J0E0N3</accession>
<evidence type="ECO:0000313" key="3">
    <source>
        <dbReference type="Proteomes" id="UP000585474"/>
    </source>
</evidence>
<evidence type="ECO:0000256" key="1">
    <source>
        <dbReference type="SAM" id="MobiDB-lite"/>
    </source>
</evidence>
<feature type="compositionally biased region" description="Low complexity" evidence="1">
    <location>
        <begin position="94"/>
        <end position="107"/>
    </location>
</feature>
<proteinExistence type="predicted"/>
<gene>
    <name evidence="2" type="ORF">Acr_00g0099510</name>
</gene>
<dbReference type="Proteomes" id="UP000585474">
    <property type="component" value="Unassembled WGS sequence"/>
</dbReference>
<feature type="compositionally biased region" description="Polar residues" evidence="1">
    <location>
        <begin position="121"/>
        <end position="132"/>
    </location>
</feature>
<reference evidence="3" key="1">
    <citation type="submission" date="2019-07" db="EMBL/GenBank/DDBJ databases">
        <title>De Novo Assembly of kiwifruit Actinidia rufa.</title>
        <authorList>
            <person name="Sugita-Konishi S."/>
            <person name="Sato K."/>
            <person name="Mori E."/>
            <person name="Abe Y."/>
            <person name="Kisaki G."/>
            <person name="Hamano K."/>
            <person name="Suezawa K."/>
            <person name="Otani M."/>
            <person name="Fukuda T."/>
            <person name="Manabe T."/>
            <person name="Gomi K."/>
            <person name="Tabuchi M."/>
            <person name="Akimitsu K."/>
            <person name="Kataoka I."/>
        </authorList>
    </citation>
    <scope>NUCLEOTIDE SEQUENCE [LARGE SCALE GENOMIC DNA]</scope>
    <source>
        <strain evidence="3">cv. Fuchu</strain>
    </source>
</reference>
<dbReference type="AlphaFoldDB" id="A0A7J0E0N3"/>
<dbReference type="EMBL" id="BJWL01000458">
    <property type="protein sequence ID" value="GFS46004.1"/>
    <property type="molecule type" value="Genomic_DNA"/>
</dbReference>
<evidence type="ECO:0000313" key="2">
    <source>
        <dbReference type="EMBL" id="GFS46004.1"/>
    </source>
</evidence>